<dbReference type="InterPro" id="IPR036869">
    <property type="entry name" value="J_dom_sf"/>
</dbReference>
<dbReference type="SUPFAM" id="SSF46565">
    <property type="entry name" value="Chaperone J-domain"/>
    <property type="match status" value="1"/>
</dbReference>
<dbReference type="Gene3D" id="1.10.287.110">
    <property type="entry name" value="DnaJ domain"/>
    <property type="match status" value="1"/>
</dbReference>
<dbReference type="InterPro" id="IPR001623">
    <property type="entry name" value="DnaJ_domain"/>
</dbReference>
<dbReference type="Proteomes" id="UP000263040">
    <property type="component" value="Chromosome"/>
</dbReference>
<accession>A0AAD0SRF6</accession>
<sequence>MTYSQIEEEFKGIEGVNELKRVYKKLCKKLHPDVGGTDELFKMLNEIYNNFLEHKIYFSNESKFDLELEKIISKILHFENIVIEVIGSWVWVSGDTKSIKETLKSLNFKYGIKKKMWYYGEIKGRNPNQKSIEEIKNKYGCETVKTKQKKISM</sequence>
<organism evidence="1 2">
    <name type="scientific">Arcobacter suis CECT 7833</name>
    <dbReference type="NCBI Taxonomy" id="663365"/>
    <lineage>
        <taxon>Bacteria</taxon>
        <taxon>Pseudomonadati</taxon>
        <taxon>Campylobacterota</taxon>
        <taxon>Epsilonproteobacteria</taxon>
        <taxon>Campylobacterales</taxon>
        <taxon>Arcobacteraceae</taxon>
        <taxon>Arcobacter</taxon>
    </lineage>
</organism>
<evidence type="ECO:0008006" key="3">
    <source>
        <dbReference type="Google" id="ProtNLM"/>
    </source>
</evidence>
<reference evidence="1 2" key="1">
    <citation type="submission" date="2018-08" db="EMBL/GenBank/DDBJ databases">
        <title>Complete genome of the Arcobacter suis type strain LMG 26152.</title>
        <authorList>
            <person name="Miller W.G."/>
            <person name="Yee E."/>
            <person name="Bono J.L."/>
        </authorList>
    </citation>
    <scope>NUCLEOTIDE SEQUENCE [LARGE SCALE GENOMIC DNA]</scope>
    <source>
        <strain evidence="1 2">CECT 7833</strain>
    </source>
</reference>
<keyword evidence="2" id="KW-1185">Reference proteome</keyword>
<dbReference type="EMBL" id="CP032100">
    <property type="protein sequence ID" value="AXX89508.1"/>
    <property type="molecule type" value="Genomic_DNA"/>
</dbReference>
<gene>
    <name evidence="1" type="ORF">ASUIS_1020</name>
</gene>
<protein>
    <recommendedName>
        <fullName evidence="3">J domain-containing protein</fullName>
    </recommendedName>
</protein>
<dbReference type="KEGG" id="asui:ASUIS_1020"/>
<dbReference type="CDD" id="cd06257">
    <property type="entry name" value="DnaJ"/>
    <property type="match status" value="1"/>
</dbReference>
<proteinExistence type="predicted"/>
<name>A0AAD0SRF6_9BACT</name>
<dbReference type="RefSeq" id="WP_118886054.1">
    <property type="nucleotide sequence ID" value="NZ_CP032100.1"/>
</dbReference>
<evidence type="ECO:0000313" key="2">
    <source>
        <dbReference type="Proteomes" id="UP000263040"/>
    </source>
</evidence>
<evidence type="ECO:0000313" key="1">
    <source>
        <dbReference type="EMBL" id="AXX89508.1"/>
    </source>
</evidence>
<dbReference type="AlphaFoldDB" id="A0AAD0SRF6"/>